<dbReference type="OrthoDB" id="9799531at2"/>
<comment type="caution">
    <text evidence="1">The sequence shown here is derived from an EMBL/GenBank/DDBJ whole genome shotgun (WGS) entry which is preliminary data.</text>
</comment>
<gene>
    <name evidence="1" type="ORF">GRI91_12700</name>
</gene>
<dbReference type="Proteomes" id="UP000438476">
    <property type="component" value="Unassembled WGS sequence"/>
</dbReference>
<protein>
    <submittedName>
        <fullName evidence="1">DUF1465 family protein</fullName>
    </submittedName>
</protein>
<evidence type="ECO:0000313" key="1">
    <source>
        <dbReference type="EMBL" id="MXO66618.1"/>
    </source>
</evidence>
<accession>A0A6I4T7F6</accession>
<dbReference type="Gene3D" id="1.10.8.930">
    <property type="entry name" value="Protein of unknown function DUF1465"/>
    <property type="match status" value="1"/>
</dbReference>
<name>A0A6I4T7F6_9SPHN</name>
<dbReference type="AlphaFoldDB" id="A0A6I4T7F6"/>
<dbReference type="Pfam" id="PF07323">
    <property type="entry name" value="DUF1465"/>
    <property type="match status" value="1"/>
</dbReference>
<sequence length="154" mass="17614">MTYKTKLNQTLLESLYWEALCLAEELQQTVEEKNRARENRIDGTQTVVADTTAFSQETFRTTTRIMHAIAWLMDRRACLDGMISAQQLEMQPALPSLIDQESWSISGGQTPDLIGQINAFYIRIARLDRHWRAERERCAEPAAAAKGQRSAAYY</sequence>
<keyword evidence="2" id="KW-1185">Reference proteome</keyword>
<evidence type="ECO:0000313" key="2">
    <source>
        <dbReference type="Proteomes" id="UP000438476"/>
    </source>
</evidence>
<dbReference type="InterPro" id="IPR010848">
    <property type="entry name" value="DUF1465"/>
</dbReference>
<dbReference type="EMBL" id="WTYT01000005">
    <property type="protein sequence ID" value="MXO66618.1"/>
    <property type="molecule type" value="Genomic_DNA"/>
</dbReference>
<proteinExistence type="predicted"/>
<dbReference type="InterPro" id="IPR038301">
    <property type="entry name" value="AraC-like_sf"/>
</dbReference>
<dbReference type="RefSeq" id="WP_160737049.1">
    <property type="nucleotide sequence ID" value="NZ_WTYT01000005.1"/>
</dbReference>
<organism evidence="1 2">
    <name type="scientific">Altericroceibacterium endophyticum</name>
    <dbReference type="NCBI Taxonomy" id="1808508"/>
    <lineage>
        <taxon>Bacteria</taxon>
        <taxon>Pseudomonadati</taxon>
        <taxon>Pseudomonadota</taxon>
        <taxon>Alphaproteobacteria</taxon>
        <taxon>Sphingomonadales</taxon>
        <taxon>Erythrobacteraceae</taxon>
        <taxon>Altericroceibacterium</taxon>
    </lineage>
</organism>
<reference evidence="1 2" key="1">
    <citation type="submission" date="2019-12" db="EMBL/GenBank/DDBJ databases">
        <title>Genomic-based taxomic classification of the family Erythrobacteraceae.</title>
        <authorList>
            <person name="Xu L."/>
        </authorList>
    </citation>
    <scope>NUCLEOTIDE SEQUENCE [LARGE SCALE GENOMIC DNA]</scope>
    <source>
        <strain evidence="1 2">LMG 29518</strain>
    </source>
</reference>